<proteinExistence type="predicted"/>
<feature type="compositionally biased region" description="Basic and acidic residues" evidence="1">
    <location>
        <begin position="9"/>
        <end position="20"/>
    </location>
</feature>
<evidence type="ECO:0000313" key="2">
    <source>
        <dbReference type="EMBL" id="QHN38857.1"/>
    </source>
</evidence>
<reference evidence="2" key="1">
    <citation type="journal article" date="2021" name="Nat. Microbiol.">
        <title>Cocultivation of an ultrasmall environmental parasitic bacterium with lytic ability against bacteria associated with wastewater foams.</title>
        <authorList>
            <person name="Batinovic S."/>
            <person name="Rose J.J.A."/>
            <person name="Ratcliffe J."/>
            <person name="Seviour R.J."/>
            <person name="Petrovski S."/>
        </authorList>
    </citation>
    <scope>NUCLEOTIDE SEQUENCE</scope>
    <source>
        <strain evidence="2">CON44</strain>
    </source>
</reference>
<dbReference type="EMBL" id="CP045810">
    <property type="protein sequence ID" value="QHN38857.1"/>
    <property type="molecule type" value="Genomic_DNA"/>
</dbReference>
<feature type="region of interest" description="Disordered" evidence="1">
    <location>
        <begin position="186"/>
        <end position="212"/>
    </location>
</feature>
<evidence type="ECO:0000256" key="1">
    <source>
        <dbReference type="SAM" id="MobiDB-lite"/>
    </source>
</evidence>
<accession>A0A857KXK2</accession>
<gene>
    <name evidence="2" type="ORF">GII30_06420</name>
</gene>
<name>A0A857KXK2_9ACTN</name>
<organism evidence="2">
    <name type="scientific">Gordonia amarae</name>
    <dbReference type="NCBI Taxonomy" id="36821"/>
    <lineage>
        <taxon>Bacteria</taxon>
        <taxon>Bacillati</taxon>
        <taxon>Actinomycetota</taxon>
        <taxon>Actinomycetes</taxon>
        <taxon>Mycobacteriales</taxon>
        <taxon>Gordoniaceae</taxon>
        <taxon>Gordonia</taxon>
    </lineage>
</organism>
<protein>
    <submittedName>
        <fullName evidence="2">Uncharacterized protein</fullName>
    </submittedName>
</protein>
<feature type="compositionally biased region" description="Basic and acidic residues" evidence="1">
    <location>
        <begin position="119"/>
        <end position="172"/>
    </location>
</feature>
<dbReference type="RefSeq" id="WP_005186440.1">
    <property type="nucleotide sequence ID" value="NZ_CP045804.1"/>
</dbReference>
<dbReference type="AlphaFoldDB" id="A0A857KXK2"/>
<feature type="region of interest" description="Disordered" evidence="1">
    <location>
        <begin position="1"/>
        <end position="172"/>
    </location>
</feature>
<sequence length="212" mass="23166">MKKASSGGGERKVRTPEGAKRYGVPIGTPISEAKKVSAARKAGEWKETSGSNKSGSRREGGGRPSNSPTPKGTRAYLGKVDEILARSAGDPEGWKAQPHEAGQQAPLTAAERQARSGKAAKDRQDLVDRADKFRAERAAAKRQARSDKAAKARQDRREMKADSKEGYLPDGEERIALSAKVWKMRQQFERENGRPPTQAEIRKMTRQAQSGN</sequence>